<evidence type="ECO:0000313" key="2">
    <source>
        <dbReference type="Proteomes" id="UP000250123"/>
    </source>
</evidence>
<dbReference type="AlphaFoldDB" id="A0A330LWW6"/>
<protein>
    <submittedName>
        <fullName evidence="1">Uncharacterized protein</fullName>
    </submittedName>
</protein>
<accession>A0A330LWW6</accession>
<reference evidence="2" key="1">
    <citation type="submission" date="2018-06" db="EMBL/GenBank/DDBJ databases">
        <authorList>
            <person name="Cea G.-C."/>
            <person name="William W."/>
        </authorList>
    </citation>
    <scope>NUCLEOTIDE SEQUENCE [LARGE SCALE GENOMIC DNA]</scope>
    <source>
        <strain evidence="2">DB21MT-2</strain>
    </source>
</reference>
<proteinExistence type="predicted"/>
<organism evidence="1 2">
    <name type="scientific">Shewanella benthica</name>
    <dbReference type="NCBI Taxonomy" id="43661"/>
    <lineage>
        <taxon>Bacteria</taxon>
        <taxon>Pseudomonadati</taxon>
        <taxon>Pseudomonadota</taxon>
        <taxon>Gammaproteobacteria</taxon>
        <taxon>Alteromonadales</taxon>
        <taxon>Shewanellaceae</taxon>
        <taxon>Shewanella</taxon>
    </lineage>
</organism>
<dbReference type="Proteomes" id="UP000250123">
    <property type="component" value="Chromosome SHEWBE"/>
</dbReference>
<gene>
    <name evidence="1" type="ORF">SHEWBE_0392</name>
</gene>
<name>A0A330LWW6_9GAMM</name>
<sequence>MVIITIYICSMGHNVKLTMIGLAVVAALTAGSATARSGKRI</sequence>
<dbReference type="EMBL" id="LS483452">
    <property type="protein sequence ID" value="SQH74381.1"/>
    <property type="molecule type" value="Genomic_DNA"/>
</dbReference>
<dbReference type="KEGG" id="sbk:SHEWBE_0392"/>
<evidence type="ECO:0000313" key="1">
    <source>
        <dbReference type="EMBL" id="SQH74381.1"/>
    </source>
</evidence>